<evidence type="ECO:0000313" key="2">
    <source>
        <dbReference type="EMBL" id="KZT44699.1"/>
    </source>
</evidence>
<feature type="compositionally biased region" description="Basic and acidic residues" evidence="1">
    <location>
        <begin position="133"/>
        <end position="150"/>
    </location>
</feature>
<sequence>MRIRPDGTVYLFISWQSDALSARLSWLDIRSTLKLAHHLARSHGLFTAIKTPDRSSTGRSSRKSPLTSGEHHLGRLSHPYFSMHVLVIGASGRTGSLVVSEALRRKDRVTALVRIPDKLHPAGINLGDPLLNRGERDSCRQGRSEERLFG</sequence>
<reference evidence="2 3" key="1">
    <citation type="journal article" date="2016" name="Mol. Biol. Evol.">
        <title>Comparative Genomics of Early-Diverging Mushroom-Forming Fungi Provides Insights into the Origins of Lignocellulose Decay Capabilities.</title>
        <authorList>
            <person name="Nagy L.G."/>
            <person name="Riley R."/>
            <person name="Tritt A."/>
            <person name="Adam C."/>
            <person name="Daum C."/>
            <person name="Floudas D."/>
            <person name="Sun H."/>
            <person name="Yadav J.S."/>
            <person name="Pangilinan J."/>
            <person name="Larsson K.H."/>
            <person name="Matsuura K."/>
            <person name="Barry K."/>
            <person name="Labutti K."/>
            <person name="Kuo R."/>
            <person name="Ohm R.A."/>
            <person name="Bhattacharya S.S."/>
            <person name="Shirouzu T."/>
            <person name="Yoshinaga Y."/>
            <person name="Martin F.M."/>
            <person name="Grigoriev I.V."/>
            <person name="Hibbett D.S."/>
        </authorList>
    </citation>
    <scope>NUCLEOTIDE SEQUENCE [LARGE SCALE GENOMIC DNA]</scope>
    <source>
        <strain evidence="2 3">HHB12733</strain>
    </source>
</reference>
<dbReference type="AlphaFoldDB" id="A0A166JGJ0"/>
<dbReference type="Proteomes" id="UP000076842">
    <property type="component" value="Unassembled WGS sequence"/>
</dbReference>
<protein>
    <recommendedName>
        <fullName evidence="4">NAD(P)-binding domain-containing protein</fullName>
    </recommendedName>
</protein>
<feature type="compositionally biased region" description="Polar residues" evidence="1">
    <location>
        <begin position="54"/>
        <end position="67"/>
    </location>
</feature>
<feature type="region of interest" description="Disordered" evidence="1">
    <location>
        <begin position="125"/>
        <end position="150"/>
    </location>
</feature>
<dbReference type="InParanoid" id="A0A166JGJ0"/>
<evidence type="ECO:0008006" key="4">
    <source>
        <dbReference type="Google" id="ProtNLM"/>
    </source>
</evidence>
<proteinExistence type="predicted"/>
<accession>A0A166JGJ0</accession>
<dbReference type="Gene3D" id="3.40.50.720">
    <property type="entry name" value="NAD(P)-binding Rossmann-like Domain"/>
    <property type="match status" value="1"/>
</dbReference>
<evidence type="ECO:0000313" key="3">
    <source>
        <dbReference type="Proteomes" id="UP000076842"/>
    </source>
</evidence>
<evidence type="ECO:0000256" key="1">
    <source>
        <dbReference type="SAM" id="MobiDB-lite"/>
    </source>
</evidence>
<dbReference type="SUPFAM" id="SSF51735">
    <property type="entry name" value="NAD(P)-binding Rossmann-fold domains"/>
    <property type="match status" value="1"/>
</dbReference>
<keyword evidence="3" id="KW-1185">Reference proteome</keyword>
<dbReference type="EMBL" id="KV424387">
    <property type="protein sequence ID" value="KZT44699.1"/>
    <property type="molecule type" value="Genomic_DNA"/>
</dbReference>
<name>A0A166JGJ0_9BASI</name>
<gene>
    <name evidence="2" type="ORF">CALCODRAFT_273703</name>
</gene>
<organism evidence="2 3">
    <name type="scientific">Calocera cornea HHB12733</name>
    <dbReference type="NCBI Taxonomy" id="1353952"/>
    <lineage>
        <taxon>Eukaryota</taxon>
        <taxon>Fungi</taxon>
        <taxon>Dikarya</taxon>
        <taxon>Basidiomycota</taxon>
        <taxon>Agaricomycotina</taxon>
        <taxon>Dacrymycetes</taxon>
        <taxon>Dacrymycetales</taxon>
        <taxon>Dacrymycetaceae</taxon>
        <taxon>Calocera</taxon>
    </lineage>
</organism>
<dbReference type="OrthoDB" id="10254221at2759"/>
<dbReference type="InterPro" id="IPR036291">
    <property type="entry name" value="NAD(P)-bd_dom_sf"/>
</dbReference>
<dbReference type="STRING" id="1353952.A0A166JGJ0"/>
<feature type="region of interest" description="Disordered" evidence="1">
    <location>
        <begin position="50"/>
        <end position="71"/>
    </location>
</feature>